<dbReference type="SUPFAM" id="SSF46689">
    <property type="entry name" value="Homeodomain-like"/>
    <property type="match status" value="1"/>
</dbReference>
<dbReference type="Pfam" id="PF00440">
    <property type="entry name" value="TetR_N"/>
    <property type="match status" value="1"/>
</dbReference>
<accession>A0ABT1M3B4</accession>
<dbReference type="PROSITE" id="PS50977">
    <property type="entry name" value="HTH_TETR_2"/>
    <property type="match status" value="1"/>
</dbReference>
<dbReference type="InterPro" id="IPR001647">
    <property type="entry name" value="HTH_TetR"/>
</dbReference>
<evidence type="ECO:0000313" key="7">
    <source>
        <dbReference type="Proteomes" id="UP001651690"/>
    </source>
</evidence>
<dbReference type="InterPro" id="IPR050109">
    <property type="entry name" value="HTH-type_TetR-like_transc_reg"/>
</dbReference>
<dbReference type="PANTHER" id="PTHR30055">
    <property type="entry name" value="HTH-TYPE TRANSCRIPTIONAL REGULATOR RUTR"/>
    <property type="match status" value="1"/>
</dbReference>
<name>A0ABT1M3B4_9MYCO</name>
<evidence type="ECO:0000313" key="6">
    <source>
        <dbReference type="EMBL" id="MCP9273661.1"/>
    </source>
</evidence>
<keyword evidence="3" id="KW-0804">Transcription</keyword>
<evidence type="ECO:0000256" key="4">
    <source>
        <dbReference type="PROSITE-ProRule" id="PRU00335"/>
    </source>
</evidence>
<dbReference type="RefSeq" id="WP_255060978.1">
    <property type="nucleotide sequence ID" value="NZ_JANDBD010000006.1"/>
</dbReference>
<organism evidence="6 7">
    <name type="scientific">Mycolicibacterium arenosum</name>
    <dbReference type="NCBI Taxonomy" id="2952157"/>
    <lineage>
        <taxon>Bacteria</taxon>
        <taxon>Bacillati</taxon>
        <taxon>Actinomycetota</taxon>
        <taxon>Actinomycetes</taxon>
        <taxon>Mycobacteriales</taxon>
        <taxon>Mycobacteriaceae</taxon>
        <taxon>Mycolicibacterium</taxon>
    </lineage>
</organism>
<evidence type="ECO:0000256" key="3">
    <source>
        <dbReference type="ARBA" id="ARBA00023163"/>
    </source>
</evidence>
<dbReference type="EMBL" id="JANDBD010000006">
    <property type="protein sequence ID" value="MCP9273661.1"/>
    <property type="molecule type" value="Genomic_DNA"/>
</dbReference>
<feature type="DNA-binding region" description="H-T-H motif" evidence="4">
    <location>
        <begin position="29"/>
        <end position="48"/>
    </location>
</feature>
<evidence type="ECO:0000256" key="1">
    <source>
        <dbReference type="ARBA" id="ARBA00023015"/>
    </source>
</evidence>
<feature type="domain" description="HTH tetR-type" evidence="5">
    <location>
        <begin position="7"/>
        <end position="66"/>
    </location>
</feature>
<dbReference type="Proteomes" id="UP001651690">
    <property type="component" value="Unassembled WGS sequence"/>
</dbReference>
<proteinExistence type="predicted"/>
<keyword evidence="2 4" id="KW-0238">DNA-binding</keyword>
<reference evidence="6 7" key="1">
    <citation type="submission" date="2022-06" db="EMBL/GenBank/DDBJ databases">
        <title>Mycolicibacterium sp. CAU 1645 isolated from seawater.</title>
        <authorList>
            <person name="Kim W."/>
        </authorList>
    </citation>
    <scope>NUCLEOTIDE SEQUENCE [LARGE SCALE GENOMIC DNA]</scope>
    <source>
        <strain evidence="6 7">CAU 1645</strain>
    </source>
</reference>
<evidence type="ECO:0000256" key="2">
    <source>
        <dbReference type="ARBA" id="ARBA00023125"/>
    </source>
</evidence>
<evidence type="ECO:0000259" key="5">
    <source>
        <dbReference type="PROSITE" id="PS50977"/>
    </source>
</evidence>
<dbReference type="InterPro" id="IPR009057">
    <property type="entry name" value="Homeodomain-like_sf"/>
</dbReference>
<keyword evidence="7" id="KW-1185">Reference proteome</keyword>
<dbReference type="PANTHER" id="PTHR30055:SF234">
    <property type="entry name" value="HTH-TYPE TRANSCRIPTIONAL REGULATOR BETI"/>
    <property type="match status" value="1"/>
</dbReference>
<dbReference type="Gene3D" id="1.10.357.10">
    <property type="entry name" value="Tetracycline Repressor, domain 2"/>
    <property type="match status" value="1"/>
</dbReference>
<dbReference type="PRINTS" id="PR00455">
    <property type="entry name" value="HTHTETR"/>
</dbReference>
<keyword evidence="1" id="KW-0805">Transcription regulation</keyword>
<gene>
    <name evidence="6" type="ORF">NM203_15840</name>
</gene>
<protein>
    <submittedName>
        <fullName evidence="6">TetR/AcrR family transcriptional regulator</fullName>
    </submittedName>
</protein>
<comment type="caution">
    <text evidence="6">The sequence shown here is derived from an EMBL/GenBank/DDBJ whole genome shotgun (WGS) entry which is preliminary data.</text>
</comment>
<sequence length="178" mass="19191">MSTNTDTSTRDRILAATAEVLSRSGSKLSLSEVAMEAGLSRPTLYRWFASKEELLSAVTEHERTLFSTGISNVTAGLRGAEKLDAALQFIVTYQQSYSGVRVVDVEPEISLEQLSKAMPPMRESLQRLLPGPNGAVKAAAAVRVAISHYIVRSDDADQFLAQLRHAVGITSALATDPT</sequence>